<dbReference type="GeneID" id="90644630"/>
<accession>A0ABZ0P1D1</accession>
<proteinExistence type="predicted"/>
<gene>
    <name evidence="1" type="ORF">RHO25_010216</name>
</gene>
<keyword evidence="2" id="KW-1185">Reference proteome</keyword>
<evidence type="ECO:0000313" key="1">
    <source>
        <dbReference type="EMBL" id="WPB05563.1"/>
    </source>
</evidence>
<evidence type="ECO:0000313" key="2">
    <source>
        <dbReference type="Proteomes" id="UP001302367"/>
    </source>
</evidence>
<dbReference type="EMBL" id="CP134189">
    <property type="protein sequence ID" value="WPB05563.1"/>
    <property type="molecule type" value="Genomic_DNA"/>
</dbReference>
<organism evidence="1 2">
    <name type="scientific">Cercospora beticola</name>
    <name type="common">Sugarbeet leaf spot fungus</name>
    <dbReference type="NCBI Taxonomy" id="122368"/>
    <lineage>
        <taxon>Eukaryota</taxon>
        <taxon>Fungi</taxon>
        <taxon>Dikarya</taxon>
        <taxon>Ascomycota</taxon>
        <taxon>Pezizomycotina</taxon>
        <taxon>Dothideomycetes</taxon>
        <taxon>Dothideomycetidae</taxon>
        <taxon>Mycosphaerellales</taxon>
        <taxon>Mycosphaerellaceae</taxon>
        <taxon>Cercospora</taxon>
    </lineage>
</organism>
<dbReference type="Proteomes" id="UP001302367">
    <property type="component" value="Chromosome 6"/>
</dbReference>
<protein>
    <submittedName>
        <fullName evidence="1">Uncharacterized protein</fullName>
    </submittedName>
</protein>
<reference evidence="1 2" key="1">
    <citation type="submission" date="2023-09" db="EMBL/GenBank/DDBJ databases">
        <title>Complete-Gapless Cercospora beticola genome.</title>
        <authorList>
            <person name="Wyatt N.A."/>
            <person name="Spanner R.E."/>
            <person name="Bolton M.D."/>
        </authorList>
    </citation>
    <scope>NUCLEOTIDE SEQUENCE [LARGE SCALE GENOMIC DNA]</scope>
    <source>
        <strain evidence="1">Cb09-40</strain>
    </source>
</reference>
<name>A0ABZ0P1D1_CERBT</name>
<sequence length="123" mass="14289">MRASQLKTDQLLKFAYTLIRAANGLQQFLPFHEVYDRSWKKFWVQSNGTCFQIEFESLANVGSGAEQKWLDGRVEAVFRVRNHISAFPLYGMLDAVQIWPELERARADIGSKERLEGHQKLMK</sequence>
<dbReference type="RefSeq" id="XP_065459335.1">
    <property type="nucleotide sequence ID" value="XM_065603263.1"/>
</dbReference>